<dbReference type="STRING" id="2070753.A0A3A2ZUN0"/>
<sequence length="159" mass="16018">MRAPALAALSAISLFSAVQYCPAPFFFVIGPAVGMEAAAAATVDGSLISGAVAGGIGRAGKDKRAATDLPPGVSQQSVDQCNDQLNGAQVTLSGPTPDSVRIDGVPPACMNLATVAAGQPTQEGGPVPVPMGSASLEYQGLTQDELFKLGQFLKVKGYV</sequence>
<dbReference type="AlphaFoldDB" id="A0A3A2ZUN0"/>
<name>A0A3A2ZUN0_9EURO</name>
<keyword evidence="2" id="KW-1185">Reference proteome</keyword>
<evidence type="ECO:0000313" key="1">
    <source>
        <dbReference type="EMBL" id="RJE26420.1"/>
    </source>
</evidence>
<protein>
    <submittedName>
        <fullName evidence="1">Uncharacterized protein</fullName>
    </submittedName>
</protein>
<gene>
    <name evidence="1" type="ORF">PHISCL_01221</name>
</gene>
<proteinExistence type="predicted"/>
<dbReference type="EMBL" id="MVGC01000022">
    <property type="protein sequence ID" value="RJE26420.1"/>
    <property type="molecule type" value="Genomic_DNA"/>
</dbReference>
<dbReference type="Proteomes" id="UP000266188">
    <property type="component" value="Unassembled WGS sequence"/>
</dbReference>
<organism evidence="1 2">
    <name type="scientific">Aspergillus sclerotialis</name>
    <dbReference type="NCBI Taxonomy" id="2070753"/>
    <lineage>
        <taxon>Eukaryota</taxon>
        <taxon>Fungi</taxon>
        <taxon>Dikarya</taxon>
        <taxon>Ascomycota</taxon>
        <taxon>Pezizomycotina</taxon>
        <taxon>Eurotiomycetes</taxon>
        <taxon>Eurotiomycetidae</taxon>
        <taxon>Eurotiales</taxon>
        <taxon>Aspergillaceae</taxon>
        <taxon>Aspergillus</taxon>
        <taxon>Aspergillus subgen. Polypaecilum</taxon>
    </lineage>
</organism>
<evidence type="ECO:0000313" key="2">
    <source>
        <dbReference type="Proteomes" id="UP000266188"/>
    </source>
</evidence>
<comment type="caution">
    <text evidence="1">The sequence shown here is derived from an EMBL/GenBank/DDBJ whole genome shotgun (WGS) entry which is preliminary data.</text>
</comment>
<reference evidence="2" key="1">
    <citation type="submission" date="2017-02" db="EMBL/GenBank/DDBJ databases">
        <authorList>
            <person name="Tafer H."/>
            <person name="Lopandic K."/>
        </authorList>
    </citation>
    <scope>NUCLEOTIDE SEQUENCE [LARGE SCALE GENOMIC DNA]</scope>
    <source>
        <strain evidence="2">CBS 366.77</strain>
    </source>
</reference>
<accession>A0A3A2ZUN0</accession>
<dbReference type="OrthoDB" id="4161406at2759"/>